<dbReference type="OrthoDB" id="3232130at2759"/>
<keyword evidence="3" id="KW-0812">Transmembrane</keyword>
<evidence type="ECO:0000256" key="2">
    <source>
        <dbReference type="SAM" id="MobiDB-lite"/>
    </source>
</evidence>
<evidence type="ECO:0000313" key="4">
    <source>
        <dbReference type="EMBL" id="RPD67144.1"/>
    </source>
</evidence>
<proteinExistence type="predicted"/>
<feature type="region of interest" description="Disordered" evidence="2">
    <location>
        <begin position="235"/>
        <end position="274"/>
    </location>
</feature>
<dbReference type="Proteomes" id="UP000313359">
    <property type="component" value="Unassembled WGS sequence"/>
</dbReference>
<keyword evidence="1" id="KW-0175">Coiled coil</keyword>
<protein>
    <submittedName>
        <fullName evidence="4">Uncharacterized protein</fullName>
    </submittedName>
</protein>
<name>A0A5C2SUI7_9APHY</name>
<dbReference type="EMBL" id="ML122250">
    <property type="protein sequence ID" value="RPD67144.1"/>
    <property type="molecule type" value="Genomic_DNA"/>
</dbReference>
<sequence length="274" mass="30607">MTSNRDTPNGRPPPRHPVKTIIVFSVALAPLAIIPYVLVRRHALGLRTEIADLRKASMAAVKEVRMSTQETSQQHAAASKRVVELLKENRALLAGFKSEVEANRAAMKECETRLEKVENGLSELMATVKEIDREARIRASDFKNTLSVANTVAKERETQAQSWRRHVSATMEVLLKEKQRREGVATALGMSLADIASFMQEVEMRQGWVPRPDDGRGIERMRGLAKRLLEELTTTKQNIAEARREHPEVVPSPGSEGPTQDPERTAGTMQDREA</sequence>
<evidence type="ECO:0000256" key="1">
    <source>
        <dbReference type="SAM" id="Coils"/>
    </source>
</evidence>
<dbReference type="AlphaFoldDB" id="A0A5C2SUI7"/>
<evidence type="ECO:0000256" key="3">
    <source>
        <dbReference type="SAM" id="Phobius"/>
    </source>
</evidence>
<organism evidence="4 5">
    <name type="scientific">Lentinus tigrinus ALCF2SS1-6</name>
    <dbReference type="NCBI Taxonomy" id="1328759"/>
    <lineage>
        <taxon>Eukaryota</taxon>
        <taxon>Fungi</taxon>
        <taxon>Dikarya</taxon>
        <taxon>Basidiomycota</taxon>
        <taxon>Agaricomycotina</taxon>
        <taxon>Agaricomycetes</taxon>
        <taxon>Polyporales</taxon>
        <taxon>Polyporaceae</taxon>
        <taxon>Lentinus</taxon>
    </lineage>
</organism>
<feature type="coiled-coil region" evidence="1">
    <location>
        <begin position="107"/>
        <end position="134"/>
    </location>
</feature>
<keyword evidence="3" id="KW-0472">Membrane</keyword>
<reference evidence="4" key="1">
    <citation type="journal article" date="2018" name="Genome Biol. Evol.">
        <title>Genomics and development of Lentinus tigrinus, a white-rot wood-decaying mushroom with dimorphic fruiting bodies.</title>
        <authorList>
            <person name="Wu B."/>
            <person name="Xu Z."/>
            <person name="Knudson A."/>
            <person name="Carlson A."/>
            <person name="Chen N."/>
            <person name="Kovaka S."/>
            <person name="LaButti K."/>
            <person name="Lipzen A."/>
            <person name="Pennachio C."/>
            <person name="Riley R."/>
            <person name="Schakwitz W."/>
            <person name="Umezawa K."/>
            <person name="Ohm R.A."/>
            <person name="Grigoriev I.V."/>
            <person name="Nagy L.G."/>
            <person name="Gibbons J."/>
            <person name="Hibbett D."/>
        </authorList>
    </citation>
    <scope>NUCLEOTIDE SEQUENCE [LARGE SCALE GENOMIC DNA]</scope>
    <source>
        <strain evidence="4">ALCF2SS1-6</strain>
    </source>
</reference>
<keyword evidence="3" id="KW-1133">Transmembrane helix</keyword>
<evidence type="ECO:0000313" key="5">
    <source>
        <dbReference type="Proteomes" id="UP000313359"/>
    </source>
</evidence>
<accession>A0A5C2SUI7</accession>
<gene>
    <name evidence="4" type="ORF">L227DRAFT_559152</name>
</gene>
<feature type="transmembrane region" description="Helical" evidence="3">
    <location>
        <begin position="20"/>
        <end position="39"/>
    </location>
</feature>
<keyword evidence="5" id="KW-1185">Reference proteome</keyword>